<comment type="subunit">
    <text evidence="5 16">Homodimer.</text>
</comment>
<dbReference type="Gene3D" id="3.30.420.40">
    <property type="match status" value="2"/>
</dbReference>
<evidence type="ECO:0000256" key="1">
    <source>
        <dbReference type="ARBA" id="ARBA00001206"/>
    </source>
</evidence>
<dbReference type="PANTHER" id="PTHR34265:SF1">
    <property type="entry name" value="TYPE III PANTOTHENATE KINASE"/>
    <property type="match status" value="1"/>
</dbReference>
<feature type="active site" description="Proton acceptor" evidence="16">
    <location>
        <position position="107"/>
    </location>
</feature>
<dbReference type="KEGG" id="sll:SLITO_v1c01340"/>
<keyword evidence="18" id="KW-1185">Reference proteome</keyword>
<dbReference type="InterPro" id="IPR004619">
    <property type="entry name" value="Type_III_PanK"/>
</dbReference>
<comment type="similarity">
    <text evidence="14 16">Belongs to the type III pantothenate kinase family.</text>
</comment>
<feature type="binding site" evidence="16">
    <location>
        <begin position="105"/>
        <end position="108"/>
    </location>
    <ligand>
        <name>substrate</name>
    </ligand>
</feature>
<dbReference type="OrthoDB" id="9804707at2"/>
<dbReference type="UniPathway" id="UPA00241">
    <property type="reaction ID" value="UER00352"/>
</dbReference>
<dbReference type="GO" id="GO:0004594">
    <property type="term" value="F:pantothenate kinase activity"/>
    <property type="evidence" value="ECO:0007669"/>
    <property type="project" value="UniProtKB-UniRule"/>
</dbReference>
<evidence type="ECO:0000256" key="12">
    <source>
        <dbReference type="ARBA" id="ARBA00022958"/>
    </source>
</evidence>
<keyword evidence="10 16" id="KW-0418">Kinase</keyword>
<dbReference type="Pfam" id="PF03309">
    <property type="entry name" value="Pan_kinase"/>
    <property type="match status" value="1"/>
</dbReference>
<dbReference type="GO" id="GO:0005524">
    <property type="term" value="F:ATP binding"/>
    <property type="evidence" value="ECO:0007669"/>
    <property type="project" value="UniProtKB-UniRule"/>
</dbReference>
<evidence type="ECO:0000313" key="18">
    <source>
        <dbReference type="Proteomes" id="UP000067476"/>
    </source>
</evidence>
<comment type="function">
    <text evidence="16">Catalyzes the phosphorylation of pantothenate (Pan), the first step in CoA biosynthesis.</text>
</comment>
<protein>
    <recommendedName>
        <fullName evidence="15 16">Type III pantothenate kinase</fullName>
        <ecNumber evidence="6 16">2.7.1.33</ecNumber>
    </recommendedName>
    <alternativeName>
        <fullName evidence="16">PanK-III</fullName>
    </alternativeName>
    <alternativeName>
        <fullName evidence="16">Pantothenic acid kinase</fullName>
    </alternativeName>
</protein>
<dbReference type="EC" id="2.7.1.33" evidence="6 16"/>
<evidence type="ECO:0000256" key="16">
    <source>
        <dbReference type="HAMAP-Rule" id="MF_01274"/>
    </source>
</evidence>
<evidence type="ECO:0000256" key="8">
    <source>
        <dbReference type="ARBA" id="ARBA00022679"/>
    </source>
</evidence>
<dbReference type="EMBL" id="CP012357">
    <property type="protein sequence ID" value="AKX33800.1"/>
    <property type="molecule type" value="Genomic_DNA"/>
</dbReference>
<dbReference type="RefSeq" id="WP_075057898.1">
    <property type="nucleotide sequence ID" value="NZ_CP012357.1"/>
</dbReference>
<dbReference type="PATRIC" id="fig|216942.3.peg.134"/>
<dbReference type="Proteomes" id="UP000067476">
    <property type="component" value="Chromosome"/>
</dbReference>
<evidence type="ECO:0000256" key="6">
    <source>
        <dbReference type="ARBA" id="ARBA00012102"/>
    </source>
</evidence>
<feature type="binding site" evidence="16">
    <location>
        <begin position="7"/>
        <end position="14"/>
    </location>
    <ligand>
        <name>ATP</name>
        <dbReference type="ChEBI" id="CHEBI:30616"/>
    </ligand>
</feature>
<sequence>MDYLFIDAGNTTVDFRIYNTNNDQIIKIIRPLTQDEYYKNVQNLDEFFIKKNVIFSKIIYSSVVPEWSLIINELSQLRNVEITNIKEINLHDLNKFKIDKFEILGGDFVANYYGGVGFYNEKNLIIVSLGTASTISIIKDSNFIGTVISPGLETSLNGLISKAALLKNFKYEKAKIKIGTNTIDAISIGIYNMHYLMIKSYVNLLSNEYKINKIIFTGGYSKNFIEEINSDNYVYDEELIFKGLKYIINKS</sequence>
<comment type="caution">
    <text evidence="16">Lacks conserved residue(s) required for the propagation of feature annotation.</text>
</comment>
<evidence type="ECO:0000256" key="7">
    <source>
        <dbReference type="ARBA" id="ARBA00022490"/>
    </source>
</evidence>
<keyword evidence="7 16" id="KW-0963">Cytoplasm</keyword>
<evidence type="ECO:0000256" key="5">
    <source>
        <dbReference type="ARBA" id="ARBA00011738"/>
    </source>
</evidence>
<evidence type="ECO:0000256" key="3">
    <source>
        <dbReference type="ARBA" id="ARBA00004496"/>
    </source>
</evidence>
<comment type="pathway">
    <text evidence="4 16">Cofactor biosynthesis; coenzyme A biosynthesis; CoA from (R)-pantothenate: step 1/5.</text>
</comment>
<comment type="subcellular location">
    <subcellularLocation>
        <location evidence="3 16">Cytoplasm</location>
    </subcellularLocation>
</comment>
<comment type="cofactor">
    <cofactor evidence="16">
        <name>NH4(+)</name>
        <dbReference type="ChEBI" id="CHEBI:28938"/>
    </cofactor>
    <cofactor evidence="16">
        <name>K(+)</name>
        <dbReference type="ChEBI" id="CHEBI:29103"/>
    </cofactor>
    <text evidence="16">A monovalent cation. Ammonium or potassium.</text>
</comment>
<comment type="cofactor">
    <cofactor evidence="2">
        <name>K(+)</name>
        <dbReference type="ChEBI" id="CHEBI:29103"/>
    </cofactor>
</comment>
<accession>A0A0K1W0H1</accession>
<reference evidence="17 18" key="1">
    <citation type="journal article" date="2015" name="Genome Announc.">
        <title>Complete Genome Sequence of Spiroplasma litorale TN-1T (DSM 21781), a Bacterium Isolated from a Green-Eyed Horsefly (Tabanus nigrovittatus).</title>
        <authorList>
            <person name="Lo W.S."/>
            <person name="Lai Y.C."/>
            <person name="Lien Y.W."/>
            <person name="Wang T.H."/>
            <person name="Kuo C.H."/>
        </authorList>
    </citation>
    <scope>NUCLEOTIDE SEQUENCE [LARGE SCALE GENOMIC DNA]</scope>
    <source>
        <strain evidence="17 18">TN-1</strain>
    </source>
</reference>
<gene>
    <name evidence="16 17" type="primary">coaX</name>
    <name evidence="17" type="ORF">SLITO_v1c01340</name>
</gene>
<feature type="binding site" evidence="16">
    <location>
        <position position="182"/>
    </location>
    <ligand>
        <name>substrate</name>
    </ligand>
</feature>
<dbReference type="CDD" id="cd24015">
    <property type="entry name" value="ASKHA_NBD_PanK-III"/>
    <property type="match status" value="1"/>
</dbReference>
<feature type="binding site" evidence="16">
    <location>
        <position position="131"/>
    </location>
    <ligand>
        <name>ATP</name>
        <dbReference type="ChEBI" id="CHEBI:30616"/>
    </ligand>
</feature>
<evidence type="ECO:0000256" key="4">
    <source>
        <dbReference type="ARBA" id="ARBA00005225"/>
    </source>
</evidence>
<evidence type="ECO:0000256" key="10">
    <source>
        <dbReference type="ARBA" id="ARBA00022777"/>
    </source>
</evidence>
<dbReference type="SUPFAM" id="SSF53067">
    <property type="entry name" value="Actin-like ATPase domain"/>
    <property type="match status" value="2"/>
</dbReference>
<keyword evidence="12 16" id="KW-0630">Potassium</keyword>
<keyword evidence="9 16" id="KW-0547">Nucleotide-binding</keyword>
<evidence type="ECO:0000256" key="15">
    <source>
        <dbReference type="ARBA" id="ARBA00040883"/>
    </source>
</evidence>
<keyword evidence="13 16" id="KW-0173">Coenzyme A biosynthesis</keyword>
<comment type="catalytic activity">
    <reaction evidence="1 16">
        <text>(R)-pantothenate + ATP = (R)-4'-phosphopantothenate + ADP + H(+)</text>
        <dbReference type="Rhea" id="RHEA:16373"/>
        <dbReference type="ChEBI" id="CHEBI:10986"/>
        <dbReference type="ChEBI" id="CHEBI:15378"/>
        <dbReference type="ChEBI" id="CHEBI:29032"/>
        <dbReference type="ChEBI" id="CHEBI:30616"/>
        <dbReference type="ChEBI" id="CHEBI:456216"/>
        <dbReference type="EC" id="2.7.1.33"/>
    </reaction>
</comment>
<name>A0A0K1W0H1_9MOLU</name>
<organism evidence="17 18">
    <name type="scientific">Spiroplasma litorale</name>
    <dbReference type="NCBI Taxonomy" id="216942"/>
    <lineage>
        <taxon>Bacteria</taxon>
        <taxon>Bacillati</taxon>
        <taxon>Mycoplasmatota</taxon>
        <taxon>Mollicutes</taxon>
        <taxon>Entomoplasmatales</taxon>
        <taxon>Spiroplasmataceae</taxon>
        <taxon>Spiroplasma</taxon>
    </lineage>
</organism>
<dbReference type="STRING" id="216942.SLITO_v1c01340"/>
<dbReference type="AlphaFoldDB" id="A0A0K1W0H1"/>
<dbReference type="HAMAP" id="MF_01274">
    <property type="entry name" value="Pantothen_kinase_3"/>
    <property type="match status" value="1"/>
</dbReference>
<evidence type="ECO:0000256" key="2">
    <source>
        <dbReference type="ARBA" id="ARBA00001958"/>
    </source>
</evidence>
<keyword evidence="11 16" id="KW-0067">ATP-binding</keyword>
<evidence type="ECO:0000313" key="17">
    <source>
        <dbReference type="EMBL" id="AKX33800.1"/>
    </source>
</evidence>
<dbReference type="PANTHER" id="PTHR34265">
    <property type="entry name" value="TYPE III PANTOTHENATE KINASE"/>
    <property type="match status" value="1"/>
</dbReference>
<dbReference type="NCBIfam" id="TIGR00671">
    <property type="entry name" value="baf"/>
    <property type="match status" value="1"/>
</dbReference>
<evidence type="ECO:0000256" key="9">
    <source>
        <dbReference type="ARBA" id="ARBA00022741"/>
    </source>
</evidence>
<evidence type="ECO:0000256" key="14">
    <source>
        <dbReference type="ARBA" id="ARBA00038036"/>
    </source>
</evidence>
<dbReference type="InterPro" id="IPR043129">
    <property type="entry name" value="ATPase_NBD"/>
</dbReference>
<dbReference type="GO" id="GO:0005737">
    <property type="term" value="C:cytoplasm"/>
    <property type="evidence" value="ECO:0007669"/>
    <property type="project" value="UniProtKB-SubCell"/>
</dbReference>
<keyword evidence="8 16" id="KW-0808">Transferase</keyword>
<dbReference type="GO" id="GO:0015937">
    <property type="term" value="P:coenzyme A biosynthetic process"/>
    <property type="evidence" value="ECO:0007669"/>
    <property type="project" value="UniProtKB-UniRule"/>
</dbReference>
<evidence type="ECO:0000256" key="11">
    <source>
        <dbReference type="ARBA" id="ARBA00022840"/>
    </source>
</evidence>
<proteinExistence type="inferred from homology"/>
<evidence type="ECO:0000256" key="13">
    <source>
        <dbReference type="ARBA" id="ARBA00022993"/>
    </source>
</evidence>